<dbReference type="InterPro" id="IPR018045">
    <property type="entry name" value="S04_transporter_CS"/>
</dbReference>
<feature type="transmembrane region" description="Helical" evidence="6">
    <location>
        <begin position="97"/>
        <end position="115"/>
    </location>
</feature>
<dbReference type="FunFam" id="3.30.750.24:FF:000002">
    <property type="entry name" value="Sulfate transporter 31"/>
    <property type="match status" value="1"/>
</dbReference>
<dbReference type="InterPro" id="IPR001902">
    <property type="entry name" value="SLC26A/SulP_fam"/>
</dbReference>
<keyword evidence="3 6" id="KW-0812">Transmembrane</keyword>
<evidence type="ECO:0000256" key="5">
    <source>
        <dbReference type="ARBA" id="ARBA00023136"/>
    </source>
</evidence>
<sequence>MGTIANHPKVNLTKNRTFGQAIGSDLKETFFPDNPFGGFKKLSPGLRVWYCLQYYIPILEWGPKYTFSYFRSDLLAGLTIASLAIPQGISYARLAGLPPIIGLYSSFVPPLIYAVFGSSKNLAVGTVAAASLLLASLIQSGDDITYAANPELYINLFFTAAFFTGVMQAALGFLRLGILIDFLSRSTITGFMGGTACIIILQQMKGMLGMTHFTTKTDLISVLHAIFHNRHEWKWQSFVLGICFLLFLLLSKHLKEKMPKLFWVSAIAPLLVVVLGGLFAFLVKGEDHGIPIVGELKKGLNPISIGHLTFQGKHLSVALKAGVLSGFLALAEGIAVGRSLAMLKDEQIDGNKEMIAYGLMNIAGSFTSCYLTTGPFSKSAVNYHAGCKTQFSNVVMSICIMLVLLFLAPLFKFTPLVALSTIIIVAMIGLIEIHEFKRLFKVDKFDFIVCMSAFIGVLMFTMVIGLSVSVGLSLIRALIYVARPKTCKLGNIPGTDLYRDVKQYTGTSDMPGVLVLQLGSPIYFANAGYLRERISRWVENEPNNRGDKNDEDLQFVVLEMGGVTAIDNSGIGMLFEVQKILEKKGIKIAMTNPRQEVVEKLVAAEFVKSLGEEWIFVSIKDAIYAWSYKLQESSNKTEEV</sequence>
<dbReference type="OrthoDB" id="288203at2759"/>
<keyword evidence="2" id="KW-0813">Transport</keyword>
<dbReference type="PROSITE" id="PS50801">
    <property type="entry name" value="STAS"/>
    <property type="match status" value="1"/>
</dbReference>
<keyword evidence="9" id="KW-1185">Reference proteome</keyword>
<evidence type="ECO:0000256" key="1">
    <source>
        <dbReference type="ARBA" id="ARBA00004141"/>
    </source>
</evidence>
<evidence type="ECO:0000259" key="7">
    <source>
        <dbReference type="PROSITE" id="PS50801"/>
    </source>
</evidence>
<dbReference type="InterPro" id="IPR011547">
    <property type="entry name" value="SLC26A/SulP_dom"/>
</dbReference>
<accession>A0A833QKR8</accession>
<comment type="caution">
    <text evidence="8">The sequence shown here is derived from an EMBL/GenBank/DDBJ whole genome shotgun (WGS) entry which is preliminary data.</text>
</comment>
<evidence type="ECO:0000313" key="9">
    <source>
        <dbReference type="Proteomes" id="UP000623129"/>
    </source>
</evidence>
<keyword evidence="5 6" id="KW-0472">Membrane</keyword>
<reference evidence="8" key="1">
    <citation type="submission" date="2020-01" db="EMBL/GenBank/DDBJ databases">
        <title>Genome sequence of Kobresia littledalei, the first chromosome-level genome in the family Cyperaceae.</title>
        <authorList>
            <person name="Qu G."/>
        </authorList>
    </citation>
    <scope>NUCLEOTIDE SEQUENCE</scope>
    <source>
        <strain evidence="8">C.B.Clarke</strain>
        <tissue evidence="8">Leaf</tissue>
    </source>
</reference>
<feature type="transmembrane region" description="Helical" evidence="6">
    <location>
        <begin position="152"/>
        <end position="174"/>
    </location>
</feature>
<dbReference type="NCBIfam" id="TIGR00815">
    <property type="entry name" value="sulP"/>
    <property type="match status" value="1"/>
</dbReference>
<dbReference type="GO" id="GO:0016020">
    <property type="term" value="C:membrane"/>
    <property type="evidence" value="ECO:0007669"/>
    <property type="project" value="UniProtKB-SubCell"/>
</dbReference>
<dbReference type="PANTHER" id="PTHR11814">
    <property type="entry name" value="SULFATE TRANSPORTER"/>
    <property type="match status" value="1"/>
</dbReference>
<evidence type="ECO:0000256" key="6">
    <source>
        <dbReference type="SAM" id="Phobius"/>
    </source>
</evidence>
<gene>
    <name evidence="8" type="ORF">FCM35_KLT07011</name>
</gene>
<feature type="transmembrane region" description="Helical" evidence="6">
    <location>
        <begin position="186"/>
        <end position="204"/>
    </location>
</feature>
<dbReference type="Pfam" id="PF00916">
    <property type="entry name" value="Sulfate_transp"/>
    <property type="match status" value="1"/>
</dbReference>
<feature type="transmembrane region" description="Helical" evidence="6">
    <location>
        <begin position="445"/>
        <end position="475"/>
    </location>
</feature>
<dbReference type="GO" id="GO:0008271">
    <property type="term" value="F:secondary active sulfate transmembrane transporter activity"/>
    <property type="evidence" value="ECO:0007669"/>
    <property type="project" value="InterPro"/>
</dbReference>
<dbReference type="InterPro" id="IPR002645">
    <property type="entry name" value="STAS_dom"/>
</dbReference>
<dbReference type="Pfam" id="PF01740">
    <property type="entry name" value="STAS"/>
    <property type="match status" value="1"/>
</dbReference>
<evidence type="ECO:0000256" key="2">
    <source>
        <dbReference type="ARBA" id="ARBA00022448"/>
    </source>
</evidence>
<dbReference type="EMBL" id="SWLB01000016">
    <property type="protein sequence ID" value="KAF3328405.1"/>
    <property type="molecule type" value="Genomic_DNA"/>
</dbReference>
<dbReference type="CDD" id="cd07042">
    <property type="entry name" value="STAS_SulP_like_sulfate_transporter"/>
    <property type="match status" value="1"/>
</dbReference>
<dbReference type="InterPro" id="IPR036513">
    <property type="entry name" value="STAS_dom_sf"/>
</dbReference>
<proteinExistence type="predicted"/>
<evidence type="ECO:0000256" key="4">
    <source>
        <dbReference type="ARBA" id="ARBA00022989"/>
    </source>
</evidence>
<feature type="transmembrane region" description="Helical" evidence="6">
    <location>
        <begin position="262"/>
        <end position="283"/>
    </location>
</feature>
<dbReference type="SUPFAM" id="SSF52091">
    <property type="entry name" value="SpoIIaa-like"/>
    <property type="match status" value="1"/>
</dbReference>
<feature type="transmembrane region" description="Helical" evidence="6">
    <location>
        <begin position="122"/>
        <end position="140"/>
    </location>
</feature>
<dbReference type="AlphaFoldDB" id="A0A833QKR8"/>
<dbReference type="Proteomes" id="UP000623129">
    <property type="component" value="Unassembled WGS sequence"/>
</dbReference>
<keyword evidence="4 6" id="KW-1133">Transmembrane helix</keyword>
<dbReference type="Gene3D" id="3.30.750.24">
    <property type="entry name" value="STAS domain"/>
    <property type="match status" value="1"/>
</dbReference>
<feature type="transmembrane region" description="Helical" evidence="6">
    <location>
        <begin position="391"/>
        <end position="410"/>
    </location>
</feature>
<protein>
    <submittedName>
        <fullName evidence="8">Sulfate transporter 3.5</fullName>
    </submittedName>
</protein>
<organism evidence="8 9">
    <name type="scientific">Carex littledalei</name>
    <dbReference type="NCBI Taxonomy" id="544730"/>
    <lineage>
        <taxon>Eukaryota</taxon>
        <taxon>Viridiplantae</taxon>
        <taxon>Streptophyta</taxon>
        <taxon>Embryophyta</taxon>
        <taxon>Tracheophyta</taxon>
        <taxon>Spermatophyta</taxon>
        <taxon>Magnoliopsida</taxon>
        <taxon>Liliopsida</taxon>
        <taxon>Poales</taxon>
        <taxon>Cyperaceae</taxon>
        <taxon>Cyperoideae</taxon>
        <taxon>Cariceae</taxon>
        <taxon>Carex</taxon>
        <taxon>Carex subgen. Euthyceras</taxon>
    </lineage>
</organism>
<feature type="transmembrane region" description="Helical" evidence="6">
    <location>
        <begin position="74"/>
        <end position="91"/>
    </location>
</feature>
<evidence type="ECO:0000313" key="8">
    <source>
        <dbReference type="EMBL" id="KAF3328405.1"/>
    </source>
</evidence>
<feature type="transmembrane region" description="Helical" evidence="6">
    <location>
        <begin position="354"/>
        <end position="371"/>
    </location>
</feature>
<dbReference type="PROSITE" id="PS01130">
    <property type="entry name" value="SLC26A"/>
    <property type="match status" value="1"/>
</dbReference>
<feature type="transmembrane region" description="Helical" evidence="6">
    <location>
        <begin position="233"/>
        <end position="250"/>
    </location>
</feature>
<name>A0A833QKR8_9POAL</name>
<comment type="subcellular location">
    <subcellularLocation>
        <location evidence="1">Membrane</location>
        <topology evidence="1">Multi-pass membrane protein</topology>
    </subcellularLocation>
</comment>
<evidence type="ECO:0000256" key="3">
    <source>
        <dbReference type="ARBA" id="ARBA00022692"/>
    </source>
</evidence>
<feature type="domain" description="STAS" evidence="7">
    <location>
        <begin position="503"/>
        <end position="626"/>
    </location>
</feature>
<feature type="transmembrane region" description="Helical" evidence="6">
    <location>
        <begin position="416"/>
        <end position="433"/>
    </location>
</feature>